<keyword evidence="6 11" id="KW-0833">Ubl conjugation pathway</keyword>
<dbReference type="InterPro" id="IPR035985">
    <property type="entry name" value="Ubiquitin-activating_enz"/>
</dbReference>
<dbReference type="FunFam" id="3.40.50.720:FF:000106">
    <property type="entry name" value="NEDD8-activating enzyme E1 catalytic subunit, putative"/>
    <property type="match status" value="1"/>
</dbReference>
<keyword evidence="7 11" id="KW-0067">ATP-binding</keyword>
<evidence type="ECO:0000313" key="14">
    <source>
        <dbReference type="Proteomes" id="UP001152320"/>
    </source>
</evidence>
<dbReference type="InterPro" id="IPR045886">
    <property type="entry name" value="ThiF/MoeB/HesA"/>
</dbReference>
<evidence type="ECO:0000256" key="4">
    <source>
        <dbReference type="ARBA" id="ARBA00022598"/>
    </source>
</evidence>
<dbReference type="GO" id="GO:0005634">
    <property type="term" value="C:nucleus"/>
    <property type="evidence" value="ECO:0007669"/>
    <property type="project" value="TreeGrafter"/>
</dbReference>
<comment type="function">
    <text evidence="11">Catalytic subunit of the dimeric E1 enzyme, which activates NEDD8.</text>
</comment>
<dbReference type="GO" id="GO:0019781">
    <property type="term" value="F:NEDD8 activating enzyme activity"/>
    <property type="evidence" value="ECO:0007669"/>
    <property type="project" value="UniProtKB-UniRule"/>
</dbReference>
<name>A0A9Q1CMT6_HOLLE</name>
<evidence type="ECO:0000256" key="8">
    <source>
        <dbReference type="ARBA" id="ARBA00023624"/>
    </source>
</evidence>
<protein>
    <recommendedName>
        <fullName evidence="3 11">NEDD8-activating enzyme E1 catalytic subunit</fullName>
        <ecNumber evidence="8 11">6.2.1.64</ecNumber>
    </recommendedName>
</protein>
<dbReference type="FunFam" id="1.10.10.520:FF:000001">
    <property type="entry name" value="NEDD8-activating enzyme E1 catalytic subunit"/>
    <property type="match status" value="1"/>
</dbReference>
<dbReference type="GO" id="GO:0005524">
    <property type="term" value="F:ATP binding"/>
    <property type="evidence" value="ECO:0007669"/>
    <property type="project" value="UniProtKB-UniRule"/>
</dbReference>
<dbReference type="EC" id="6.2.1.64" evidence="8 11"/>
<reference evidence="13" key="1">
    <citation type="submission" date="2021-10" db="EMBL/GenBank/DDBJ databases">
        <title>Tropical sea cucumber genome reveals ecological adaptation and Cuvierian tubules defense mechanism.</title>
        <authorList>
            <person name="Chen T."/>
        </authorList>
    </citation>
    <scope>NUCLEOTIDE SEQUENCE</scope>
    <source>
        <strain evidence="13">Nanhai2018</strain>
        <tissue evidence="13">Muscle</tissue>
    </source>
</reference>
<dbReference type="SMART" id="SM01181">
    <property type="entry name" value="E2_bind"/>
    <property type="match status" value="1"/>
</dbReference>
<evidence type="ECO:0000256" key="1">
    <source>
        <dbReference type="ARBA" id="ARBA00005032"/>
    </source>
</evidence>
<dbReference type="Pfam" id="PF00899">
    <property type="entry name" value="ThiF"/>
    <property type="match status" value="1"/>
</dbReference>
<dbReference type="AlphaFoldDB" id="A0A9Q1CMT6"/>
<evidence type="ECO:0000256" key="11">
    <source>
        <dbReference type="RuleBase" id="RU368009"/>
    </source>
</evidence>
<gene>
    <name evidence="13" type="ORF">HOLleu_06895</name>
</gene>
<dbReference type="Gene3D" id="3.10.290.20">
    <property type="entry name" value="Ubiquitin-like 2 activating enzyme e1b. Chain: B, domain 3"/>
    <property type="match status" value="1"/>
</dbReference>
<evidence type="ECO:0000256" key="9">
    <source>
        <dbReference type="ARBA" id="ARBA00024626"/>
    </source>
</evidence>
<dbReference type="Proteomes" id="UP001152320">
    <property type="component" value="Chromosome 2"/>
</dbReference>
<proteinExistence type="inferred from homology"/>
<organism evidence="13 14">
    <name type="scientific">Holothuria leucospilota</name>
    <name type="common">Black long sea cucumber</name>
    <name type="synonym">Mertensiothuria leucospilota</name>
    <dbReference type="NCBI Taxonomy" id="206669"/>
    <lineage>
        <taxon>Eukaryota</taxon>
        <taxon>Metazoa</taxon>
        <taxon>Echinodermata</taxon>
        <taxon>Eleutherozoa</taxon>
        <taxon>Echinozoa</taxon>
        <taxon>Holothuroidea</taxon>
        <taxon>Aspidochirotacea</taxon>
        <taxon>Aspidochirotida</taxon>
        <taxon>Holothuriidae</taxon>
        <taxon>Holothuria</taxon>
    </lineage>
</organism>
<keyword evidence="4 11" id="KW-0436">Ligase</keyword>
<dbReference type="Gene3D" id="3.40.50.720">
    <property type="entry name" value="NAD(P)-binding Rossmann-like Domain"/>
    <property type="match status" value="1"/>
</dbReference>
<evidence type="ECO:0000256" key="3">
    <source>
        <dbReference type="ARBA" id="ARBA00015203"/>
    </source>
</evidence>
<sequence length="438" mass="49063">MEDSGSTDWPGRWKHIRRLLERSGPFAHPDFEGSPEILEFMLNNCKVLVIGAGGLGCEILKGLALSGFRNIDVIDMDTVDLSNLNRQFLFRMKDISRDKATVAAEFVNNRVPGCNVIPHFKKIQDYDPSFYRQFHIIICGLDSVIARRWMNGMVLSLLNYEDGVLDPSSIIPMIDGGTEGFKGNARVILPGMTACIDCTLDLFPPQVNFPMCTIAHTPRLPEHCIEYVKVFLWPQEKPFGENVGIDGDDPRHIQWIFEKAQDRADQFNIKGVTYRLTQGVVKRIIPAVASTNAVISAQCVTEAFKLASSCCNPLNNYMVFNDTDGLYTYTYEAEKKEDCPACSQVPQALSFKKDAVLQDLVDHLKNSASLQMREPGITATVNGKNKTLYMQSVEAIRKRTKENLPKRLSELGLTDGQELVVADVTTPNAVIFKLKYEV</sequence>
<dbReference type="InterPro" id="IPR014929">
    <property type="entry name" value="E2-binding"/>
</dbReference>
<dbReference type="GO" id="GO:0005737">
    <property type="term" value="C:cytoplasm"/>
    <property type="evidence" value="ECO:0007669"/>
    <property type="project" value="TreeGrafter"/>
</dbReference>
<evidence type="ECO:0000256" key="10">
    <source>
        <dbReference type="PROSITE-ProRule" id="PRU10132"/>
    </source>
</evidence>
<evidence type="ECO:0000313" key="13">
    <source>
        <dbReference type="EMBL" id="KAJ8047796.1"/>
    </source>
</evidence>
<comment type="similarity">
    <text evidence="2 11">Belongs to the ubiquitin-activating E1 family. UBA3 subfamily.</text>
</comment>
<keyword evidence="5 11" id="KW-0547">Nucleotide-binding</keyword>
<dbReference type="InterPro" id="IPR000594">
    <property type="entry name" value="ThiF_NAD_FAD-bd"/>
</dbReference>
<feature type="active site" description="Glycyl thioester intermediate" evidence="10">
    <location>
        <position position="212"/>
    </location>
</feature>
<evidence type="ECO:0000256" key="6">
    <source>
        <dbReference type="ARBA" id="ARBA00022786"/>
    </source>
</evidence>
<comment type="pathway">
    <text evidence="1 11">Protein modification; protein neddylation.</text>
</comment>
<accession>A0A9Q1CMT6</accession>
<dbReference type="CDD" id="cd01488">
    <property type="entry name" value="Uba3_RUB"/>
    <property type="match status" value="1"/>
</dbReference>
<evidence type="ECO:0000256" key="5">
    <source>
        <dbReference type="ARBA" id="ARBA00022741"/>
    </source>
</evidence>
<dbReference type="PANTHER" id="PTHR10953:SF6">
    <property type="entry name" value="NEDD8-ACTIVATING ENZYME E1 CATALYTIC SUBUNIT"/>
    <property type="match status" value="1"/>
</dbReference>
<dbReference type="FunFam" id="3.10.290.20:FF:000001">
    <property type="entry name" value="NEDD8-activating enzyme E1 catalytic subunit, variant"/>
    <property type="match status" value="1"/>
</dbReference>
<dbReference type="PANTHER" id="PTHR10953">
    <property type="entry name" value="UBIQUITIN-ACTIVATING ENZYME E1"/>
    <property type="match status" value="1"/>
</dbReference>
<keyword evidence="14" id="KW-1185">Reference proteome</keyword>
<dbReference type="InterPro" id="IPR033127">
    <property type="entry name" value="UBQ-activ_enz_E1_Cys_AS"/>
</dbReference>
<feature type="domain" description="E2 binding" evidence="12">
    <location>
        <begin position="349"/>
        <end position="437"/>
    </location>
</feature>
<dbReference type="EMBL" id="JAIZAY010000002">
    <property type="protein sequence ID" value="KAJ8047796.1"/>
    <property type="molecule type" value="Genomic_DNA"/>
</dbReference>
<dbReference type="SUPFAM" id="SSF69572">
    <property type="entry name" value="Activating enzymes of the ubiquitin-like proteins"/>
    <property type="match status" value="1"/>
</dbReference>
<dbReference type="InterPro" id="IPR023318">
    <property type="entry name" value="Ub_act_enz_dom_a_sf"/>
</dbReference>
<dbReference type="GO" id="GO:0045116">
    <property type="term" value="P:protein neddylation"/>
    <property type="evidence" value="ECO:0007669"/>
    <property type="project" value="UniProtKB-UniRule"/>
</dbReference>
<dbReference type="OrthoDB" id="5977743at2759"/>
<evidence type="ECO:0000259" key="12">
    <source>
        <dbReference type="SMART" id="SM01181"/>
    </source>
</evidence>
<evidence type="ECO:0000256" key="7">
    <source>
        <dbReference type="ARBA" id="ARBA00022840"/>
    </source>
</evidence>
<evidence type="ECO:0000256" key="2">
    <source>
        <dbReference type="ARBA" id="ARBA00006310"/>
    </source>
</evidence>
<dbReference type="Gene3D" id="1.10.10.520">
    <property type="entry name" value="Ubiquitin activating enzymes (Uba3). Chain: B, domain 2"/>
    <property type="match status" value="1"/>
</dbReference>
<dbReference type="InterPro" id="IPR030468">
    <property type="entry name" value="Uba3_N"/>
</dbReference>
<dbReference type="PROSITE" id="PS00865">
    <property type="entry name" value="UBIQUITIN_ACTIVAT_2"/>
    <property type="match status" value="1"/>
</dbReference>
<dbReference type="Pfam" id="PF08825">
    <property type="entry name" value="E2_bind"/>
    <property type="match status" value="1"/>
</dbReference>
<comment type="catalytic activity">
    <reaction evidence="9 11">
        <text>ATP + [NEDD8 protein] + [E1 NEDD8-activating enzyme]-L-cysteine = AMP + diphosphate + [E1 NEDD8-activating enzyme]-S-[NEDD8 protein]-yl-L-cysteine.</text>
        <dbReference type="EC" id="6.2.1.64"/>
    </reaction>
</comment>
<comment type="caution">
    <text evidence="13">The sequence shown here is derived from an EMBL/GenBank/DDBJ whole genome shotgun (WGS) entry which is preliminary data.</text>
</comment>